<dbReference type="Pfam" id="PF00672">
    <property type="entry name" value="HAMP"/>
    <property type="match status" value="1"/>
</dbReference>
<dbReference type="SMART" id="SM00267">
    <property type="entry name" value="GGDEF"/>
    <property type="match status" value="1"/>
</dbReference>
<keyword evidence="1" id="KW-1133">Transmembrane helix</keyword>
<feature type="domain" description="HAMP" evidence="3">
    <location>
        <begin position="303"/>
        <end position="355"/>
    </location>
</feature>
<dbReference type="InterPro" id="IPR000160">
    <property type="entry name" value="GGDEF_dom"/>
</dbReference>
<dbReference type="SUPFAM" id="SSF158472">
    <property type="entry name" value="HAMP domain-like"/>
    <property type="match status" value="1"/>
</dbReference>
<dbReference type="InterPro" id="IPR029787">
    <property type="entry name" value="Nucleotide_cyclase"/>
</dbReference>
<dbReference type="InterPro" id="IPR052155">
    <property type="entry name" value="Biofilm_reg_signaling"/>
</dbReference>
<protein>
    <submittedName>
        <fullName evidence="5">EAL domain-containing protein</fullName>
    </submittedName>
</protein>
<dbReference type="AlphaFoldDB" id="A0A7X4KNQ2"/>
<name>A0A7X4KNQ2_9BURK</name>
<dbReference type="SUPFAM" id="SSF55073">
    <property type="entry name" value="Nucleotide cyclase"/>
    <property type="match status" value="1"/>
</dbReference>
<evidence type="ECO:0000259" key="4">
    <source>
        <dbReference type="PROSITE" id="PS50887"/>
    </source>
</evidence>
<evidence type="ECO:0000256" key="1">
    <source>
        <dbReference type="SAM" id="Phobius"/>
    </source>
</evidence>
<reference evidence="5 6" key="1">
    <citation type="submission" date="2019-12" db="EMBL/GenBank/DDBJ databases">
        <title>Novel species isolated from a subtropical stream in China.</title>
        <authorList>
            <person name="Lu H."/>
        </authorList>
    </citation>
    <scope>NUCLEOTIDE SEQUENCE [LARGE SCALE GENOMIC DNA]</scope>
    <source>
        <strain evidence="5 6">FT127W</strain>
    </source>
</reference>
<dbReference type="Pfam" id="PF14827">
    <property type="entry name" value="dCache_3"/>
    <property type="match status" value="1"/>
</dbReference>
<feature type="domain" description="GGDEF" evidence="4">
    <location>
        <begin position="391"/>
        <end position="527"/>
    </location>
</feature>
<dbReference type="Gene3D" id="3.30.70.270">
    <property type="match status" value="1"/>
</dbReference>
<dbReference type="CDD" id="cd01948">
    <property type="entry name" value="EAL"/>
    <property type="match status" value="1"/>
</dbReference>
<dbReference type="InterPro" id="IPR043128">
    <property type="entry name" value="Rev_trsase/Diguanyl_cyclase"/>
</dbReference>
<dbReference type="InterPro" id="IPR003660">
    <property type="entry name" value="HAMP_dom"/>
</dbReference>
<evidence type="ECO:0000259" key="2">
    <source>
        <dbReference type="PROSITE" id="PS50883"/>
    </source>
</evidence>
<organism evidence="5 6">
    <name type="scientific">Pseudoduganella aquatica</name>
    <dbReference type="NCBI Taxonomy" id="2660641"/>
    <lineage>
        <taxon>Bacteria</taxon>
        <taxon>Pseudomonadati</taxon>
        <taxon>Pseudomonadota</taxon>
        <taxon>Betaproteobacteria</taxon>
        <taxon>Burkholderiales</taxon>
        <taxon>Oxalobacteraceae</taxon>
        <taxon>Telluria group</taxon>
        <taxon>Pseudoduganella</taxon>
    </lineage>
</organism>
<feature type="transmembrane region" description="Helical" evidence="1">
    <location>
        <begin position="12"/>
        <end position="31"/>
    </location>
</feature>
<dbReference type="SUPFAM" id="SSF141868">
    <property type="entry name" value="EAL domain-like"/>
    <property type="match status" value="1"/>
</dbReference>
<dbReference type="EMBL" id="WWCU01000020">
    <property type="protein sequence ID" value="MYN09115.1"/>
    <property type="molecule type" value="Genomic_DNA"/>
</dbReference>
<comment type="caution">
    <text evidence="5">The sequence shown here is derived from an EMBL/GenBank/DDBJ whole genome shotgun (WGS) entry which is preliminary data.</text>
</comment>
<evidence type="ECO:0000313" key="5">
    <source>
        <dbReference type="EMBL" id="MYN09115.1"/>
    </source>
</evidence>
<dbReference type="Gene3D" id="6.10.340.10">
    <property type="match status" value="1"/>
</dbReference>
<gene>
    <name evidence="5" type="ORF">GTP77_17455</name>
</gene>
<dbReference type="Gene3D" id="3.20.20.450">
    <property type="entry name" value="EAL domain"/>
    <property type="match status" value="1"/>
</dbReference>
<dbReference type="Pfam" id="PF00990">
    <property type="entry name" value="GGDEF"/>
    <property type="match status" value="1"/>
</dbReference>
<dbReference type="PANTHER" id="PTHR44757">
    <property type="entry name" value="DIGUANYLATE CYCLASE DGCP"/>
    <property type="match status" value="1"/>
</dbReference>
<sequence length="803" mass="88054">MRFHFRSLESRIVTLFLLLIVAVQVAGLLLIQRGIDSNARASISVELGNGAKVFRRLLEQNAQSLRFGARLLARDTAFVAAIGNNDESDRATIESALANSGRRIKATASMLVSAERKITATTSESQSAGLEKLVMSMLDQAEASDGANGIAMVDRYPYQVVVMPVKAPIVIGYIVMTFPIDGQLAGEMQSVSGLHTSILTRDRQGGLLPVASTFPAPVIAALTHSIETMPARLDASFDVTVQDARYSVRQLLLGEDAGQAVSVLLVRSIDEAIAEYARLERWLLGLAVAGILISAAASVFTAKRIAQPLTLLADTAKRLERGDYKGQIEFKREDEIGALAQAFDSMRDGIAKREQEIRRLAYWDTLTGLPNRAQFVLHLNDSIAEARKRETPVFVLMMDLDRFKHVNDVMGHSFGDALLRQVAGRLQVQLANRRNTSAQVARLGGDEFVVLLPDTTLEQAQVIAREVLTALETPLSLDEQMVDIGAGLGIAGYPLHGDNAESLLSAAEVAMYTAKQRNDGAVVYDAAIDKSSEQSLSLLTELRNAVERNEFRLFVQPKIMLGSGKAVGAEALVRWVHPERGNVFPDQFIPFAEQTGFIRVLTRWVMEQSAVLCRQLAAQDIKLKISVNLSTRDLMDQDLPVKFAELLARHELEPSAFCLEITESAIMDDPVRAQNTLERLHGMGMELSIDDFGTGYSSLAYLKRLPVDELKIDKSFVLNMENDIGDSKIVRSTIDLGHNMGLRVVAEGIESEAVWRLLARMGCDQGQGYFMSRPMPAEQLAGWLEKWQPPGAPAVVAESTLAE</sequence>
<keyword evidence="1" id="KW-0472">Membrane</keyword>
<dbReference type="Pfam" id="PF00563">
    <property type="entry name" value="EAL"/>
    <property type="match status" value="1"/>
</dbReference>
<dbReference type="SMART" id="SM00052">
    <property type="entry name" value="EAL"/>
    <property type="match status" value="1"/>
</dbReference>
<dbReference type="Proteomes" id="UP000450676">
    <property type="component" value="Unassembled WGS sequence"/>
</dbReference>
<keyword evidence="1" id="KW-0812">Transmembrane</keyword>
<dbReference type="CDD" id="cd06225">
    <property type="entry name" value="HAMP"/>
    <property type="match status" value="1"/>
</dbReference>
<dbReference type="FunFam" id="3.20.20.450:FF:000001">
    <property type="entry name" value="Cyclic di-GMP phosphodiesterase yahA"/>
    <property type="match status" value="1"/>
</dbReference>
<dbReference type="CDD" id="cd01949">
    <property type="entry name" value="GGDEF"/>
    <property type="match status" value="1"/>
</dbReference>
<dbReference type="PANTHER" id="PTHR44757:SF2">
    <property type="entry name" value="BIOFILM ARCHITECTURE MAINTENANCE PROTEIN MBAA"/>
    <property type="match status" value="1"/>
</dbReference>
<proteinExistence type="predicted"/>
<dbReference type="GO" id="GO:0007165">
    <property type="term" value="P:signal transduction"/>
    <property type="evidence" value="ECO:0007669"/>
    <property type="project" value="InterPro"/>
</dbReference>
<accession>A0A7X4KNQ2</accession>
<dbReference type="GO" id="GO:0016020">
    <property type="term" value="C:membrane"/>
    <property type="evidence" value="ECO:0007669"/>
    <property type="project" value="InterPro"/>
</dbReference>
<dbReference type="PROSITE" id="PS50885">
    <property type="entry name" value="HAMP"/>
    <property type="match status" value="1"/>
</dbReference>
<dbReference type="PROSITE" id="PS50883">
    <property type="entry name" value="EAL"/>
    <property type="match status" value="1"/>
</dbReference>
<dbReference type="NCBIfam" id="TIGR00254">
    <property type="entry name" value="GGDEF"/>
    <property type="match status" value="1"/>
</dbReference>
<keyword evidence="6" id="KW-1185">Reference proteome</keyword>
<dbReference type="InterPro" id="IPR035919">
    <property type="entry name" value="EAL_sf"/>
</dbReference>
<dbReference type="PROSITE" id="PS50887">
    <property type="entry name" value="GGDEF"/>
    <property type="match status" value="1"/>
</dbReference>
<dbReference type="SMART" id="SM00304">
    <property type="entry name" value="HAMP"/>
    <property type="match status" value="1"/>
</dbReference>
<feature type="domain" description="EAL" evidence="2">
    <location>
        <begin position="535"/>
        <end position="788"/>
    </location>
</feature>
<dbReference type="RefSeq" id="WP_161073427.1">
    <property type="nucleotide sequence ID" value="NZ_CP086370.1"/>
</dbReference>
<dbReference type="InterPro" id="IPR029150">
    <property type="entry name" value="dCache_3"/>
</dbReference>
<evidence type="ECO:0000313" key="6">
    <source>
        <dbReference type="Proteomes" id="UP000450676"/>
    </source>
</evidence>
<evidence type="ECO:0000259" key="3">
    <source>
        <dbReference type="PROSITE" id="PS50885"/>
    </source>
</evidence>
<dbReference type="InterPro" id="IPR001633">
    <property type="entry name" value="EAL_dom"/>
</dbReference>